<dbReference type="AlphaFoldDB" id="A0A5C6YZ92"/>
<dbReference type="Pfam" id="PF06580">
    <property type="entry name" value="His_kinase"/>
    <property type="match status" value="1"/>
</dbReference>
<evidence type="ECO:0000313" key="2">
    <source>
        <dbReference type="EMBL" id="TXD73039.1"/>
    </source>
</evidence>
<organism evidence="2 3">
    <name type="scientific">Aequorivita antarctica</name>
    <dbReference type="NCBI Taxonomy" id="153266"/>
    <lineage>
        <taxon>Bacteria</taxon>
        <taxon>Pseudomonadati</taxon>
        <taxon>Bacteroidota</taxon>
        <taxon>Flavobacteriia</taxon>
        <taxon>Flavobacteriales</taxon>
        <taxon>Flavobacteriaceae</taxon>
        <taxon>Aequorivita</taxon>
    </lineage>
</organism>
<dbReference type="InterPro" id="IPR050640">
    <property type="entry name" value="Bact_2-comp_sensor_kinase"/>
</dbReference>
<reference evidence="2 3" key="1">
    <citation type="submission" date="2019-08" db="EMBL/GenBank/DDBJ databases">
        <title>Genome of Aequorivita antarctica SW49 (type strain).</title>
        <authorList>
            <person name="Bowman J.P."/>
        </authorList>
    </citation>
    <scope>NUCLEOTIDE SEQUENCE [LARGE SCALE GENOMIC DNA]</scope>
    <source>
        <strain evidence="2 3">SW49</strain>
    </source>
</reference>
<dbReference type="InterPro" id="IPR010559">
    <property type="entry name" value="Sig_transdc_His_kin_internal"/>
</dbReference>
<accession>A0A5C6YZ92</accession>
<name>A0A5C6YZ92_9FLAO</name>
<gene>
    <name evidence="2" type="ORF">ESU54_10320</name>
</gene>
<feature type="domain" description="Signal transduction histidine kinase internal region" evidence="1">
    <location>
        <begin position="27"/>
        <end position="106"/>
    </location>
</feature>
<dbReference type="EMBL" id="VORT01000006">
    <property type="protein sequence ID" value="TXD73039.1"/>
    <property type="molecule type" value="Genomic_DNA"/>
</dbReference>
<proteinExistence type="predicted"/>
<protein>
    <recommendedName>
        <fullName evidence="1">Signal transduction histidine kinase internal region domain-containing protein</fullName>
    </recommendedName>
</protein>
<evidence type="ECO:0000259" key="1">
    <source>
        <dbReference type="Pfam" id="PF06580"/>
    </source>
</evidence>
<dbReference type="RefSeq" id="WP_111844182.1">
    <property type="nucleotide sequence ID" value="NZ_UEGI01000005.1"/>
</dbReference>
<dbReference type="PANTHER" id="PTHR34220:SF7">
    <property type="entry name" value="SENSOR HISTIDINE KINASE YPDA"/>
    <property type="match status" value="1"/>
</dbReference>
<evidence type="ECO:0000313" key="3">
    <source>
        <dbReference type="Proteomes" id="UP000321497"/>
    </source>
</evidence>
<dbReference type="OrthoDB" id="9809908at2"/>
<dbReference type="PANTHER" id="PTHR34220">
    <property type="entry name" value="SENSOR HISTIDINE KINASE YPDA"/>
    <property type="match status" value="1"/>
</dbReference>
<comment type="caution">
    <text evidence="2">The sequence shown here is derived from an EMBL/GenBank/DDBJ whole genome shotgun (WGS) entry which is preliminary data.</text>
</comment>
<dbReference type="GO" id="GO:0000155">
    <property type="term" value="F:phosphorelay sensor kinase activity"/>
    <property type="evidence" value="ECO:0007669"/>
    <property type="project" value="InterPro"/>
</dbReference>
<dbReference type="GO" id="GO:0016020">
    <property type="term" value="C:membrane"/>
    <property type="evidence" value="ECO:0007669"/>
    <property type="project" value="InterPro"/>
</dbReference>
<dbReference type="Proteomes" id="UP000321497">
    <property type="component" value="Unassembled WGS sequence"/>
</dbReference>
<sequence length="229" mass="26627">MLPKNKDAENTSDEIAANLSEEIAQLQLKAFSTQMNPHFVFNALAAVQYFITSGDKKASLFYLSVFSKLIRYYLKQIDKNSVLLIEEIGMINAYLTLQKLRYKNQFDYHIHPNLEIAKNASIPPFILQNLFENIIEHAIHNQYKNYRMEVTFETSPKKVIALINFSYEEGSGKTINYIPDYRKQLIKWQEQIRQHNSCKNYSIKKKITFNKNYDGKGGKISLSLPNLSK</sequence>
<keyword evidence="3" id="KW-1185">Reference proteome</keyword>